<name>A0AA88MXR7_CHASR</name>
<evidence type="ECO:0000256" key="1">
    <source>
        <dbReference type="SAM" id="MobiDB-lite"/>
    </source>
</evidence>
<sequence>MAKDMEQPVTAGEAKMGTVGEQRAITCPEVSEERQKEPHVQVIQVPLQSVFLSVSVSNMKSSCSVYQRHAELLTGQICWGDQGPVLCITAPRWRM</sequence>
<keyword evidence="3" id="KW-1185">Reference proteome</keyword>
<dbReference type="AlphaFoldDB" id="A0AA88MXR7"/>
<accession>A0AA88MXR7</accession>
<reference evidence="2" key="1">
    <citation type="submission" date="2023-07" db="EMBL/GenBank/DDBJ databases">
        <title>Chromosome-level Genome Assembly of Striped Snakehead (Channa striata).</title>
        <authorList>
            <person name="Liu H."/>
        </authorList>
    </citation>
    <scope>NUCLEOTIDE SEQUENCE</scope>
    <source>
        <strain evidence="2">Gz</strain>
        <tissue evidence="2">Muscle</tissue>
    </source>
</reference>
<proteinExistence type="predicted"/>
<comment type="caution">
    <text evidence="2">The sequence shown here is derived from an EMBL/GenBank/DDBJ whole genome shotgun (WGS) entry which is preliminary data.</text>
</comment>
<feature type="region of interest" description="Disordered" evidence="1">
    <location>
        <begin position="1"/>
        <end position="22"/>
    </location>
</feature>
<dbReference type="EMBL" id="JAUPFM010000007">
    <property type="protein sequence ID" value="KAK2846947.1"/>
    <property type="molecule type" value="Genomic_DNA"/>
</dbReference>
<gene>
    <name evidence="2" type="ORF">Q5P01_009946</name>
</gene>
<protein>
    <submittedName>
        <fullName evidence="2">Uncharacterized protein</fullName>
    </submittedName>
</protein>
<dbReference type="Proteomes" id="UP001187415">
    <property type="component" value="Unassembled WGS sequence"/>
</dbReference>
<evidence type="ECO:0000313" key="3">
    <source>
        <dbReference type="Proteomes" id="UP001187415"/>
    </source>
</evidence>
<evidence type="ECO:0000313" key="2">
    <source>
        <dbReference type="EMBL" id="KAK2846947.1"/>
    </source>
</evidence>
<organism evidence="2 3">
    <name type="scientific">Channa striata</name>
    <name type="common">Snakehead murrel</name>
    <name type="synonym">Ophicephalus striatus</name>
    <dbReference type="NCBI Taxonomy" id="64152"/>
    <lineage>
        <taxon>Eukaryota</taxon>
        <taxon>Metazoa</taxon>
        <taxon>Chordata</taxon>
        <taxon>Craniata</taxon>
        <taxon>Vertebrata</taxon>
        <taxon>Euteleostomi</taxon>
        <taxon>Actinopterygii</taxon>
        <taxon>Neopterygii</taxon>
        <taxon>Teleostei</taxon>
        <taxon>Neoteleostei</taxon>
        <taxon>Acanthomorphata</taxon>
        <taxon>Anabantaria</taxon>
        <taxon>Anabantiformes</taxon>
        <taxon>Channoidei</taxon>
        <taxon>Channidae</taxon>
        <taxon>Channa</taxon>
    </lineage>
</organism>